<comment type="caution">
    <text evidence="10">The sequence shown here is derived from an EMBL/GenBank/DDBJ whole genome shotgun (WGS) entry which is preliminary data.</text>
</comment>
<dbReference type="Pfam" id="PF00005">
    <property type="entry name" value="ABC_tran"/>
    <property type="match status" value="1"/>
</dbReference>
<evidence type="ECO:0000256" key="7">
    <source>
        <dbReference type="SAM" id="Phobius"/>
    </source>
</evidence>
<keyword evidence="4 10" id="KW-0067">ATP-binding</keyword>
<dbReference type="AlphaFoldDB" id="A0A3R8RA45"/>
<dbReference type="InterPro" id="IPR003439">
    <property type="entry name" value="ABC_transporter-like_ATP-bd"/>
</dbReference>
<evidence type="ECO:0000313" key="11">
    <source>
        <dbReference type="Proteomes" id="UP000274117"/>
    </source>
</evidence>
<dbReference type="InterPro" id="IPR036640">
    <property type="entry name" value="ABC1_TM_sf"/>
</dbReference>
<dbReference type="Gene3D" id="1.20.1560.10">
    <property type="entry name" value="ABC transporter type 1, transmembrane domain"/>
    <property type="match status" value="1"/>
</dbReference>
<protein>
    <submittedName>
        <fullName evidence="10">ABC transporter ATP-binding protein</fullName>
    </submittedName>
</protein>
<feature type="domain" description="ABC transmembrane type-1" evidence="9">
    <location>
        <begin position="7"/>
        <end position="287"/>
    </location>
</feature>
<feature type="transmembrane region" description="Helical" evidence="7">
    <location>
        <begin position="222"/>
        <end position="246"/>
    </location>
</feature>
<keyword evidence="2 7" id="KW-0812">Transmembrane</keyword>
<dbReference type="GO" id="GO:0016887">
    <property type="term" value="F:ATP hydrolysis activity"/>
    <property type="evidence" value="ECO:0007669"/>
    <property type="project" value="InterPro"/>
</dbReference>
<feature type="domain" description="ABC transporter" evidence="8">
    <location>
        <begin position="315"/>
        <end position="521"/>
    </location>
</feature>
<gene>
    <name evidence="10" type="ORF">EI998_09530</name>
</gene>
<dbReference type="InterPro" id="IPR039421">
    <property type="entry name" value="Type_1_exporter"/>
</dbReference>
<feature type="transmembrane region" description="Helical" evidence="7">
    <location>
        <begin position="144"/>
        <end position="162"/>
    </location>
</feature>
<feature type="transmembrane region" description="Helical" evidence="7">
    <location>
        <begin position="115"/>
        <end position="138"/>
    </location>
</feature>
<dbReference type="SUPFAM" id="SSF52540">
    <property type="entry name" value="P-loop containing nucleoside triphosphate hydrolases"/>
    <property type="match status" value="1"/>
</dbReference>
<evidence type="ECO:0000256" key="2">
    <source>
        <dbReference type="ARBA" id="ARBA00022692"/>
    </source>
</evidence>
<keyword evidence="5 7" id="KW-1133">Transmembrane helix</keyword>
<evidence type="ECO:0000256" key="4">
    <source>
        <dbReference type="ARBA" id="ARBA00022840"/>
    </source>
</evidence>
<evidence type="ECO:0000256" key="1">
    <source>
        <dbReference type="ARBA" id="ARBA00004651"/>
    </source>
</evidence>
<evidence type="ECO:0000256" key="3">
    <source>
        <dbReference type="ARBA" id="ARBA00022741"/>
    </source>
</evidence>
<dbReference type="InterPro" id="IPR017871">
    <property type="entry name" value="ABC_transporter-like_CS"/>
</dbReference>
<dbReference type="Gene3D" id="3.40.50.300">
    <property type="entry name" value="P-loop containing nucleotide triphosphate hydrolases"/>
    <property type="match status" value="1"/>
</dbReference>
<dbReference type="PANTHER" id="PTHR24221">
    <property type="entry name" value="ATP-BINDING CASSETTE SUB-FAMILY B"/>
    <property type="match status" value="1"/>
</dbReference>
<name>A0A3R8RA45_STRSU</name>
<evidence type="ECO:0000259" key="8">
    <source>
        <dbReference type="PROSITE" id="PS50893"/>
    </source>
</evidence>
<reference evidence="10 11" key="2">
    <citation type="submission" date="2018-12" db="EMBL/GenBank/DDBJ databases">
        <title>Whole-genome sequences of fifteen clinical Streptococcus suis strains isolated from pigs between 2006 and 2018.</title>
        <authorList>
            <person name="Stevens M.J.A."/>
            <person name="Cernela N."/>
            <person name="Spoerry Serrano N."/>
            <person name="Schmitt S."/>
            <person name="Schrenzel J."/>
            <person name="Stephan R."/>
        </authorList>
    </citation>
    <scope>NUCLEOTIDE SEQUENCE [LARGE SCALE GENOMIC DNA]</scope>
    <source>
        <strain evidence="10 11">PP422</strain>
    </source>
</reference>
<dbReference type="InterPro" id="IPR027417">
    <property type="entry name" value="P-loop_NTPase"/>
</dbReference>
<proteinExistence type="predicted"/>
<dbReference type="PROSITE" id="PS00211">
    <property type="entry name" value="ABC_TRANSPORTER_1"/>
    <property type="match status" value="1"/>
</dbReference>
<dbReference type="Pfam" id="PF00664">
    <property type="entry name" value="ABC_membrane"/>
    <property type="match status" value="1"/>
</dbReference>
<dbReference type="SMART" id="SM00382">
    <property type="entry name" value="AAA"/>
    <property type="match status" value="1"/>
</dbReference>
<organism evidence="10 11">
    <name type="scientific">Streptococcus suis</name>
    <dbReference type="NCBI Taxonomy" id="1307"/>
    <lineage>
        <taxon>Bacteria</taxon>
        <taxon>Bacillati</taxon>
        <taxon>Bacillota</taxon>
        <taxon>Bacilli</taxon>
        <taxon>Lactobacillales</taxon>
        <taxon>Streptococcaceae</taxon>
        <taxon>Streptococcus</taxon>
    </lineage>
</organism>
<comment type="subcellular location">
    <subcellularLocation>
        <location evidence="1">Cell membrane</location>
        <topology evidence="1">Multi-pass membrane protein</topology>
    </subcellularLocation>
</comment>
<keyword evidence="3" id="KW-0547">Nucleotide-binding</keyword>
<accession>A0A3R8RA45</accession>
<dbReference type="PROSITE" id="PS50929">
    <property type="entry name" value="ABC_TM1F"/>
    <property type="match status" value="1"/>
</dbReference>
<dbReference type="GO" id="GO:0140359">
    <property type="term" value="F:ABC-type transporter activity"/>
    <property type="evidence" value="ECO:0007669"/>
    <property type="project" value="InterPro"/>
</dbReference>
<evidence type="ECO:0000256" key="5">
    <source>
        <dbReference type="ARBA" id="ARBA00022989"/>
    </source>
</evidence>
<dbReference type="SUPFAM" id="SSF90123">
    <property type="entry name" value="ABC transporter transmembrane region"/>
    <property type="match status" value="1"/>
</dbReference>
<keyword evidence="6 7" id="KW-0472">Membrane</keyword>
<dbReference type="GO" id="GO:0005524">
    <property type="term" value="F:ATP binding"/>
    <property type="evidence" value="ECO:0007669"/>
    <property type="project" value="UniProtKB-KW"/>
</dbReference>
<reference evidence="10 11" key="1">
    <citation type="submission" date="2018-11" db="EMBL/GenBank/DDBJ databases">
        <authorList>
            <person name="Stevens M.J."/>
            <person name="Cernela N."/>
            <person name="Spoerry Serrano N."/>
            <person name="Schmitt S."/>
            <person name="Schrenzel J."/>
            <person name="Stephan R."/>
        </authorList>
    </citation>
    <scope>NUCLEOTIDE SEQUENCE [LARGE SCALE GENOMIC DNA]</scope>
    <source>
        <strain evidence="10 11">PP422</strain>
    </source>
</reference>
<sequence length="522" mass="58326">MRNLHFIATLVAISLVAGLNVLFNYQLAGITDSLTSGDRAGFMVQIWQLLAILCLMLLAEFVRQVCNQQFLNRVGYKIQATLVNRFLQGPSLLKQSEVAERVSAIHNDSEMVKELYYDTLFSLYQGVVSFLFACLALFGLDSQVSIAILLLTLVPIGLPYLFQNSRQRVQEAISREKAVYQILLNDLLSGLAIIKNAERSQYFSDKTNDQYKRIYQLEDRRAFLSALLNVLSGLFFYLLTVLILFLGGQRILAGQMTVGALVAIYSISLELTMPISLIASSIADMASVRDLREQLLKQESAPPFSKKIKDPFTSLQVRNLSFSVEGTPLFSGLSLNFEPGKKYLIQGESGVGKSTLAYLLMGQMGKGDEGVYLNGQPLKEVGEEVVQANLAFLPQKVKLFHASIWENISLGRDIDELEVLTWLQLVGLGQRFASRQQLESELFDAESTLSGGQQQRLALVRTLLLHKPVLLLDESLSGLDDRTFAMVEQALLDLEGTTVIHISHRSHCEADYDQKVVLERRK</sequence>
<dbReference type="EMBL" id="RSDO01000023">
    <property type="protein sequence ID" value="RRR50896.1"/>
    <property type="molecule type" value="Genomic_DNA"/>
</dbReference>
<dbReference type="InterPro" id="IPR003593">
    <property type="entry name" value="AAA+_ATPase"/>
</dbReference>
<feature type="transmembrane region" description="Helical" evidence="7">
    <location>
        <begin position="42"/>
        <end position="62"/>
    </location>
</feature>
<dbReference type="GO" id="GO:0005886">
    <property type="term" value="C:plasma membrane"/>
    <property type="evidence" value="ECO:0007669"/>
    <property type="project" value="UniProtKB-SubCell"/>
</dbReference>
<evidence type="ECO:0000313" key="10">
    <source>
        <dbReference type="EMBL" id="RRR50896.1"/>
    </source>
</evidence>
<evidence type="ECO:0000256" key="6">
    <source>
        <dbReference type="ARBA" id="ARBA00023136"/>
    </source>
</evidence>
<dbReference type="InterPro" id="IPR011527">
    <property type="entry name" value="ABC1_TM_dom"/>
</dbReference>
<feature type="transmembrane region" description="Helical" evidence="7">
    <location>
        <begin position="258"/>
        <end position="279"/>
    </location>
</feature>
<dbReference type="Proteomes" id="UP000274117">
    <property type="component" value="Unassembled WGS sequence"/>
</dbReference>
<dbReference type="PANTHER" id="PTHR24221:SF654">
    <property type="entry name" value="ATP-BINDING CASSETTE SUB-FAMILY B MEMBER 6"/>
    <property type="match status" value="1"/>
</dbReference>
<evidence type="ECO:0000259" key="9">
    <source>
        <dbReference type="PROSITE" id="PS50929"/>
    </source>
</evidence>
<dbReference type="GO" id="GO:0034040">
    <property type="term" value="F:ATPase-coupled lipid transmembrane transporter activity"/>
    <property type="evidence" value="ECO:0007669"/>
    <property type="project" value="TreeGrafter"/>
</dbReference>
<dbReference type="PROSITE" id="PS50893">
    <property type="entry name" value="ABC_TRANSPORTER_2"/>
    <property type="match status" value="1"/>
</dbReference>